<dbReference type="RefSeq" id="WP_130616342.1">
    <property type="nucleotide sequence ID" value="NZ_AP019400.1"/>
</dbReference>
<sequence length="179" mass="19750">MTYLPSYYATSRIMSSNIDAQGAELDKLWHALNEVLEQNFIFTATWGLDLWEVELGIATDYSKPTDQRRSVILSKIRGIGSVTINLIKSVAESYDGGTVDVTVQNGAYTFIVKFVDTLGIPPNLDDLKQAIEEIKPAHLAVEYAFTYSTFGRLQESGISFGGIEAAAVSFGQLETWDIP</sequence>
<dbReference type="OrthoDB" id="1629754at2"/>
<accession>A0A3T1D072</accession>
<dbReference type="Pfam" id="PF10076">
    <property type="entry name" value="Phage_Mu_Gp48"/>
    <property type="match status" value="1"/>
</dbReference>
<proteinExistence type="predicted"/>
<dbReference type="AlphaFoldDB" id="A0A3T1D072"/>
<dbReference type="EMBL" id="AP019400">
    <property type="protein sequence ID" value="BBI31461.1"/>
    <property type="molecule type" value="Genomic_DNA"/>
</dbReference>
<protein>
    <recommendedName>
        <fullName evidence="3">Phage portal protein</fullName>
    </recommendedName>
</protein>
<gene>
    <name evidence="1" type="ORF">KCTCHS21_08600</name>
</gene>
<organism evidence="1 2">
    <name type="scientific">Cohnella abietis</name>
    <dbReference type="NCBI Taxonomy" id="2507935"/>
    <lineage>
        <taxon>Bacteria</taxon>
        <taxon>Bacillati</taxon>
        <taxon>Bacillota</taxon>
        <taxon>Bacilli</taxon>
        <taxon>Bacillales</taxon>
        <taxon>Paenibacillaceae</taxon>
        <taxon>Cohnella</taxon>
    </lineage>
</organism>
<dbReference type="InterPro" id="IPR018755">
    <property type="entry name" value="Phage_Mu_Gp48"/>
</dbReference>
<dbReference type="KEGG" id="cohn:KCTCHS21_08600"/>
<dbReference type="Proteomes" id="UP000289856">
    <property type="component" value="Chromosome"/>
</dbReference>
<name>A0A3T1D072_9BACL</name>
<keyword evidence="2" id="KW-1185">Reference proteome</keyword>
<evidence type="ECO:0000313" key="1">
    <source>
        <dbReference type="EMBL" id="BBI31461.1"/>
    </source>
</evidence>
<evidence type="ECO:0008006" key="3">
    <source>
        <dbReference type="Google" id="ProtNLM"/>
    </source>
</evidence>
<evidence type="ECO:0000313" key="2">
    <source>
        <dbReference type="Proteomes" id="UP000289856"/>
    </source>
</evidence>
<reference evidence="1 2" key="1">
    <citation type="submission" date="2019-01" db="EMBL/GenBank/DDBJ databases">
        <title>Complete genome sequence of Cohnella hallensis HS21 isolated from Korean fir (Abies koreana) rhizospheric soil.</title>
        <authorList>
            <person name="Jiang L."/>
            <person name="Kang S.W."/>
            <person name="Kim S."/>
            <person name="Jung J."/>
            <person name="Kim C.Y."/>
            <person name="Kim D.H."/>
            <person name="Kim S.W."/>
            <person name="Lee J."/>
        </authorList>
    </citation>
    <scope>NUCLEOTIDE SEQUENCE [LARGE SCALE GENOMIC DNA]</scope>
    <source>
        <strain evidence="1 2">HS21</strain>
    </source>
</reference>